<dbReference type="InterPro" id="IPR045851">
    <property type="entry name" value="AMP-bd_C_sf"/>
</dbReference>
<dbReference type="Proteomes" id="UP000694005">
    <property type="component" value="Chromosome A03"/>
</dbReference>
<gene>
    <name evidence="5" type="ORF">BRAPAZ1V2_A03P51620.2</name>
</gene>
<evidence type="ECO:0000313" key="6">
    <source>
        <dbReference type="Proteomes" id="UP000694005"/>
    </source>
</evidence>
<keyword evidence="3" id="KW-1133">Transmembrane helix</keyword>
<comment type="similarity">
    <text evidence="1">Belongs to the ATP-dependent AMP-binding enzyme family.</text>
</comment>
<sequence length="99" mass="11254">MKFPLAWRINIHMLLLPVYVTCVFSTRTLIKFSRFPDEDAVEIPMAFIVRKPGSNLNEAQVIDFVAKQVAPYKKVRRVAFINAITLLAKFCVGSLLKSP</sequence>
<proteinExistence type="inferred from homology"/>
<dbReference type="Pfam" id="PF13193">
    <property type="entry name" value="AMP-binding_C"/>
    <property type="match status" value="1"/>
</dbReference>
<dbReference type="GO" id="GO:0016874">
    <property type="term" value="F:ligase activity"/>
    <property type="evidence" value="ECO:0007669"/>
    <property type="project" value="UniProtKB-KW"/>
</dbReference>
<evidence type="ECO:0000259" key="4">
    <source>
        <dbReference type="Pfam" id="PF13193"/>
    </source>
</evidence>
<organism evidence="5 6">
    <name type="scientific">Brassica campestris</name>
    <name type="common">Field mustard</name>
    <dbReference type="NCBI Taxonomy" id="3711"/>
    <lineage>
        <taxon>Eukaryota</taxon>
        <taxon>Viridiplantae</taxon>
        <taxon>Streptophyta</taxon>
        <taxon>Embryophyta</taxon>
        <taxon>Tracheophyta</taxon>
        <taxon>Spermatophyta</taxon>
        <taxon>Magnoliopsida</taxon>
        <taxon>eudicotyledons</taxon>
        <taxon>Gunneridae</taxon>
        <taxon>Pentapetalae</taxon>
        <taxon>rosids</taxon>
        <taxon>malvids</taxon>
        <taxon>Brassicales</taxon>
        <taxon>Brassicaceae</taxon>
        <taxon>Brassiceae</taxon>
        <taxon>Brassica</taxon>
    </lineage>
</organism>
<evidence type="ECO:0000256" key="2">
    <source>
        <dbReference type="ARBA" id="ARBA00022598"/>
    </source>
</evidence>
<accession>A0A8D9GNX7</accession>
<keyword evidence="2" id="KW-0436">Ligase</keyword>
<dbReference type="AlphaFoldDB" id="A0A8D9GNX7"/>
<reference evidence="5 6" key="1">
    <citation type="submission" date="2021-07" db="EMBL/GenBank/DDBJ databases">
        <authorList>
            <consortium name="Genoscope - CEA"/>
            <person name="William W."/>
        </authorList>
    </citation>
    <scope>NUCLEOTIDE SEQUENCE [LARGE SCALE GENOMIC DNA]</scope>
</reference>
<protein>
    <recommendedName>
        <fullName evidence="4">AMP-binding enzyme C-terminal domain-containing protein</fullName>
    </recommendedName>
</protein>
<feature type="domain" description="AMP-binding enzyme C-terminal" evidence="4">
    <location>
        <begin position="36"/>
        <end position="84"/>
    </location>
</feature>
<keyword evidence="3" id="KW-0472">Membrane</keyword>
<evidence type="ECO:0000256" key="3">
    <source>
        <dbReference type="SAM" id="Phobius"/>
    </source>
</evidence>
<dbReference type="PANTHER" id="PTHR24096:SF251">
    <property type="entry name" value="4-COUMARATE--COA LIGASE-LIKE 9"/>
    <property type="match status" value="1"/>
</dbReference>
<evidence type="ECO:0000256" key="1">
    <source>
        <dbReference type="ARBA" id="ARBA00006432"/>
    </source>
</evidence>
<feature type="transmembrane region" description="Helical" evidence="3">
    <location>
        <begin position="78"/>
        <end position="96"/>
    </location>
</feature>
<dbReference type="EMBL" id="LS974619">
    <property type="protein sequence ID" value="CAG7883819.1"/>
    <property type="molecule type" value="Genomic_DNA"/>
</dbReference>
<name>A0A8D9GNX7_BRACM</name>
<evidence type="ECO:0000313" key="5">
    <source>
        <dbReference type="EMBL" id="CAG7883819.1"/>
    </source>
</evidence>
<dbReference type="SUPFAM" id="SSF56801">
    <property type="entry name" value="Acetyl-CoA synthetase-like"/>
    <property type="match status" value="1"/>
</dbReference>
<dbReference type="Gramene" id="A03p51620.2_BraZ1">
    <property type="protein sequence ID" value="A03p51620.2_BraZ1.CDS"/>
    <property type="gene ID" value="A03g51620.2_BraZ1"/>
</dbReference>
<feature type="transmembrane region" description="Helical" evidence="3">
    <location>
        <begin position="6"/>
        <end position="24"/>
    </location>
</feature>
<keyword evidence="3" id="KW-0812">Transmembrane</keyword>
<dbReference type="InterPro" id="IPR025110">
    <property type="entry name" value="AMP-bd_C"/>
</dbReference>
<dbReference type="PANTHER" id="PTHR24096">
    <property type="entry name" value="LONG-CHAIN-FATTY-ACID--COA LIGASE"/>
    <property type="match status" value="1"/>
</dbReference>
<dbReference type="Gene3D" id="3.30.300.30">
    <property type="match status" value="1"/>
</dbReference>